<dbReference type="GO" id="GO:0003779">
    <property type="term" value="F:actin binding"/>
    <property type="evidence" value="ECO:0007669"/>
    <property type="project" value="UniProtKB-KW"/>
</dbReference>
<dbReference type="SMART" id="SM00320">
    <property type="entry name" value="WD40"/>
    <property type="match status" value="5"/>
</dbReference>
<dbReference type="EMBL" id="BQKY01000004">
    <property type="protein sequence ID" value="GJN89289.1"/>
    <property type="molecule type" value="Genomic_DNA"/>
</dbReference>
<feature type="compositionally biased region" description="Polar residues" evidence="7">
    <location>
        <begin position="449"/>
        <end position="464"/>
    </location>
</feature>
<feature type="compositionally biased region" description="Low complexity" evidence="7">
    <location>
        <begin position="545"/>
        <end position="567"/>
    </location>
</feature>
<dbReference type="Pfam" id="PF08953">
    <property type="entry name" value="DUF1899"/>
    <property type="match status" value="1"/>
</dbReference>
<evidence type="ECO:0000256" key="4">
    <source>
        <dbReference type="ARBA" id="ARBA00022574"/>
    </source>
</evidence>
<evidence type="ECO:0000313" key="10">
    <source>
        <dbReference type="Proteomes" id="UP001342314"/>
    </source>
</evidence>
<feature type="compositionally biased region" description="Low complexity" evidence="7">
    <location>
        <begin position="1030"/>
        <end position="1039"/>
    </location>
</feature>
<keyword evidence="4" id="KW-0853">WD repeat</keyword>
<gene>
    <name evidence="9" type="ORF">Rhopal_002269-T1</name>
</gene>
<evidence type="ECO:0000259" key="8">
    <source>
        <dbReference type="SMART" id="SM01166"/>
    </source>
</evidence>
<comment type="subcellular location">
    <subcellularLocation>
        <location evidence="1">Cytoplasm</location>
    </subcellularLocation>
</comment>
<accession>A0AAV5GFH7</accession>
<keyword evidence="10" id="KW-1185">Reference proteome</keyword>
<dbReference type="Pfam" id="PF16300">
    <property type="entry name" value="WD40_4"/>
    <property type="match status" value="2"/>
</dbReference>
<evidence type="ECO:0000256" key="7">
    <source>
        <dbReference type="SAM" id="MobiDB-lite"/>
    </source>
</evidence>
<comment type="similarity">
    <text evidence="2">Belongs to the WD repeat coronin family.</text>
</comment>
<keyword evidence="5" id="KW-0677">Repeat</keyword>
<feature type="region of interest" description="Disordered" evidence="7">
    <location>
        <begin position="413"/>
        <end position="530"/>
    </location>
</feature>
<organism evidence="9 10">
    <name type="scientific">Rhodotorula paludigena</name>
    <dbReference type="NCBI Taxonomy" id="86838"/>
    <lineage>
        <taxon>Eukaryota</taxon>
        <taxon>Fungi</taxon>
        <taxon>Dikarya</taxon>
        <taxon>Basidiomycota</taxon>
        <taxon>Pucciniomycotina</taxon>
        <taxon>Microbotryomycetes</taxon>
        <taxon>Sporidiobolales</taxon>
        <taxon>Sporidiobolaceae</taxon>
        <taxon>Rhodotorula</taxon>
    </lineage>
</organism>
<dbReference type="PANTHER" id="PTHR10856:SF20">
    <property type="entry name" value="CORONIN-7"/>
    <property type="match status" value="1"/>
</dbReference>
<protein>
    <recommendedName>
        <fullName evidence="8">DUF1899 domain-containing protein</fullName>
    </recommendedName>
</protein>
<dbReference type="AlphaFoldDB" id="A0AAV5GFH7"/>
<evidence type="ECO:0000256" key="5">
    <source>
        <dbReference type="ARBA" id="ARBA00022737"/>
    </source>
</evidence>
<keyword evidence="6" id="KW-0009">Actin-binding</keyword>
<evidence type="ECO:0000256" key="1">
    <source>
        <dbReference type="ARBA" id="ARBA00004496"/>
    </source>
</evidence>
<evidence type="ECO:0000256" key="6">
    <source>
        <dbReference type="ARBA" id="ARBA00023203"/>
    </source>
</evidence>
<feature type="compositionally biased region" description="Low complexity" evidence="7">
    <location>
        <begin position="422"/>
        <end position="444"/>
    </location>
</feature>
<sequence length="1061" mass="111589">MPPRFFTSPYKNILATPAKREGWYSELPVTNSAASDASEVIATTGAYWIAQGSASGSLVCVPWDREPGKFGTKAPALQTGLRVSTLATDDFDELLAVGGDNGTLNVYTLPPASTFADSAAPHSPSPVFSASASPAGKPVDVLSFHPLASSLLLAASATTLSIFDASSSSSAAAHAITLPSPVWSAQWSADGRSVSATTRDGHLRLYDVRSPSSAQPALDVVAHAGLNKPSRHIHLSHLGGGAQQVLTTGFSRMREREYALFDLRNTSTSSGALKMQRIDTNTGVLEPLLDRERGIVYLAGRGDMTLRWVEVPASSPAGSFNEGAAPLPVPVLGAALAPPRCWDLMKTEVGRLVVLGAGGADAVVPVQVTVPRRQYLDFHADLYPPVSARVPAQSAADWLAASPEDVRFLEQRQLDPTKPWPAKDASASSADSKPSASSSAVKAPAPVPTTQAKAEPTVQTTEKSSPVPVVPADTPKPAEAPAPPAAEAAAPTPPIATPSPSSASAAPSATASTGRPTFGSKPASPAPVAAAVPTAQLSDLSLDKAPAASSPVAPPTTSAPVAAAAPSTPPTTLGAFVPAGEPFNPGWSRKFLAGTTPLKPEFYDVHDLSSTMGNDVQLLKASPTYLFYPLAGPGGRIAYHPLSRPGRLPVHPSTLAIGGTVVEFAVDPFDGGSRAFVAGDDGAVRVFELPRETQGWTEGEERNEAARVLTDPKMDRISELLPHPAAKDLLLTVSDDRGNPTARLWNVATGELLLQAELPKGGVSSAAWSPDGSLLAVATKNKQVHVLDPRKPADTLVSTASHDSVRPVRLAWASESHLVSTGFNRAASRELALYNLDGASKQLSQLGKTSLDVSPAPLFPFVDLDTHIVLLYSRGDRSCLAYELNFSPPSPYDAFAKLPTFEHASLQSGFAFLPKTRNNVKAVEIVRALRLTPSTIEIVSFGVPRAKAEFFQDDIFVPTRNVEKPSMTAAEYVAGANKPLEMVDLRPEGMKPLSEAPAPAKKVNTRSLIKQDGLTDIEREQQHLDQLFQSAKAEGGADAASDDDDVPAVRNKHTPADDDDW</sequence>
<evidence type="ECO:0000256" key="3">
    <source>
        <dbReference type="ARBA" id="ARBA00022490"/>
    </source>
</evidence>
<dbReference type="Proteomes" id="UP001342314">
    <property type="component" value="Unassembled WGS sequence"/>
</dbReference>
<feature type="region of interest" description="Disordered" evidence="7">
    <location>
        <begin position="543"/>
        <end position="567"/>
    </location>
</feature>
<dbReference type="Pfam" id="PF00400">
    <property type="entry name" value="WD40"/>
    <property type="match status" value="2"/>
</dbReference>
<dbReference type="InterPro" id="IPR015505">
    <property type="entry name" value="Coronin"/>
</dbReference>
<evidence type="ECO:0000313" key="9">
    <source>
        <dbReference type="EMBL" id="GJN89289.1"/>
    </source>
</evidence>
<proteinExistence type="inferred from homology"/>
<feature type="domain" description="DUF1899" evidence="8">
    <location>
        <begin position="590"/>
        <end position="646"/>
    </location>
</feature>
<dbReference type="SUPFAM" id="SSF69322">
    <property type="entry name" value="Tricorn protease domain 2"/>
    <property type="match status" value="1"/>
</dbReference>
<dbReference type="PANTHER" id="PTHR10856">
    <property type="entry name" value="CORONIN"/>
    <property type="match status" value="1"/>
</dbReference>
<dbReference type="GO" id="GO:0005737">
    <property type="term" value="C:cytoplasm"/>
    <property type="evidence" value="ECO:0007669"/>
    <property type="project" value="UniProtKB-SubCell"/>
</dbReference>
<dbReference type="InterPro" id="IPR015943">
    <property type="entry name" value="WD40/YVTN_repeat-like_dom_sf"/>
</dbReference>
<name>A0AAV5GFH7_9BASI</name>
<feature type="domain" description="DUF1899" evidence="8">
    <location>
        <begin position="4"/>
        <end position="68"/>
    </location>
</feature>
<comment type="caution">
    <text evidence="9">The sequence shown here is derived from an EMBL/GenBank/DDBJ whole genome shotgun (WGS) entry which is preliminary data.</text>
</comment>
<dbReference type="InterPro" id="IPR036322">
    <property type="entry name" value="WD40_repeat_dom_sf"/>
</dbReference>
<feature type="compositionally biased region" description="Low complexity" evidence="7">
    <location>
        <begin position="498"/>
        <end position="513"/>
    </location>
</feature>
<dbReference type="InterPro" id="IPR015048">
    <property type="entry name" value="DUF1899"/>
</dbReference>
<keyword evidence="3" id="KW-0963">Cytoplasm</keyword>
<dbReference type="InterPro" id="IPR001680">
    <property type="entry name" value="WD40_rpt"/>
</dbReference>
<dbReference type="SUPFAM" id="SSF50978">
    <property type="entry name" value="WD40 repeat-like"/>
    <property type="match status" value="1"/>
</dbReference>
<reference evidence="9 10" key="1">
    <citation type="submission" date="2021-12" db="EMBL/GenBank/DDBJ databases">
        <title>High titer production of polyol ester of fatty acids by Rhodotorula paludigena BS15 towards product separation-free biomass refinery.</title>
        <authorList>
            <person name="Mano J."/>
            <person name="Ono H."/>
            <person name="Tanaka T."/>
            <person name="Naito K."/>
            <person name="Sushida H."/>
            <person name="Ike M."/>
            <person name="Tokuyasu K."/>
            <person name="Kitaoka M."/>
        </authorList>
    </citation>
    <scope>NUCLEOTIDE SEQUENCE [LARGE SCALE GENOMIC DNA]</scope>
    <source>
        <strain evidence="9 10">BS15</strain>
    </source>
</reference>
<evidence type="ECO:0000256" key="2">
    <source>
        <dbReference type="ARBA" id="ARBA00009482"/>
    </source>
</evidence>
<dbReference type="SMART" id="SM01166">
    <property type="entry name" value="DUF1899"/>
    <property type="match status" value="2"/>
</dbReference>
<feature type="region of interest" description="Disordered" evidence="7">
    <location>
        <begin position="1011"/>
        <end position="1061"/>
    </location>
</feature>
<dbReference type="Gene3D" id="2.130.10.10">
    <property type="entry name" value="YVTN repeat-like/Quinoprotein amine dehydrogenase"/>
    <property type="match status" value="2"/>
</dbReference>
<dbReference type="SMART" id="SM01167">
    <property type="entry name" value="DUF1900"/>
    <property type="match status" value="2"/>
</dbReference>